<evidence type="ECO:0000256" key="2">
    <source>
        <dbReference type="ARBA" id="ARBA00022692"/>
    </source>
</evidence>
<dbReference type="PANTHER" id="PTHR43701:SF2">
    <property type="entry name" value="MEMBRANE TRANSPORTER PROTEIN YJNA-RELATED"/>
    <property type="match status" value="1"/>
</dbReference>
<dbReference type="InterPro" id="IPR051598">
    <property type="entry name" value="TSUP/Inactive_protease-like"/>
</dbReference>
<comment type="caution">
    <text evidence="6">The sequence shown here is derived from an EMBL/GenBank/DDBJ whole genome shotgun (WGS) entry which is preliminary data.</text>
</comment>
<feature type="transmembrane region" description="Helical" evidence="5">
    <location>
        <begin position="129"/>
        <end position="153"/>
    </location>
</feature>
<evidence type="ECO:0000313" key="6">
    <source>
        <dbReference type="EMBL" id="RIH88887.1"/>
    </source>
</evidence>
<organism evidence="6 7">
    <name type="scientific">Meiothermus luteus</name>
    <dbReference type="NCBI Taxonomy" id="2026184"/>
    <lineage>
        <taxon>Bacteria</taxon>
        <taxon>Thermotogati</taxon>
        <taxon>Deinococcota</taxon>
        <taxon>Deinococci</taxon>
        <taxon>Thermales</taxon>
        <taxon>Thermaceae</taxon>
        <taxon>Meiothermus</taxon>
    </lineage>
</organism>
<keyword evidence="5" id="KW-1003">Cell membrane</keyword>
<feature type="transmembrane region" description="Helical" evidence="5">
    <location>
        <begin position="197"/>
        <end position="217"/>
    </location>
</feature>
<feature type="transmembrane region" description="Helical" evidence="5">
    <location>
        <begin position="223"/>
        <end position="241"/>
    </location>
</feature>
<evidence type="ECO:0000313" key="7">
    <source>
        <dbReference type="Proteomes" id="UP000265800"/>
    </source>
</evidence>
<dbReference type="AlphaFoldDB" id="A0A399EW80"/>
<evidence type="ECO:0000256" key="4">
    <source>
        <dbReference type="ARBA" id="ARBA00023136"/>
    </source>
</evidence>
<feature type="transmembrane region" description="Helical" evidence="5">
    <location>
        <begin position="96"/>
        <end position="117"/>
    </location>
</feature>
<dbReference type="EMBL" id="QWKZ01000009">
    <property type="protein sequence ID" value="RIH88887.1"/>
    <property type="molecule type" value="Genomic_DNA"/>
</dbReference>
<feature type="transmembrane region" description="Helical" evidence="5">
    <location>
        <begin position="71"/>
        <end position="90"/>
    </location>
</feature>
<feature type="transmembrane region" description="Helical" evidence="5">
    <location>
        <begin position="173"/>
        <end position="190"/>
    </location>
</feature>
<evidence type="ECO:0000256" key="5">
    <source>
        <dbReference type="RuleBase" id="RU363041"/>
    </source>
</evidence>
<feature type="transmembrane region" description="Helical" evidence="5">
    <location>
        <begin position="38"/>
        <end position="59"/>
    </location>
</feature>
<dbReference type="GO" id="GO:0005886">
    <property type="term" value="C:plasma membrane"/>
    <property type="evidence" value="ECO:0007669"/>
    <property type="project" value="UniProtKB-SubCell"/>
</dbReference>
<protein>
    <recommendedName>
        <fullName evidence="5">Probable membrane transporter protein</fullName>
    </recommendedName>
</protein>
<evidence type="ECO:0000256" key="1">
    <source>
        <dbReference type="ARBA" id="ARBA00004141"/>
    </source>
</evidence>
<dbReference type="RefSeq" id="WP_119359176.1">
    <property type="nucleotide sequence ID" value="NZ_QWKZ01000009.1"/>
</dbReference>
<sequence>MEILIGFLIAVAIGLSGVGGGTLTAPVLLLFLDVPVEVAVGTALLYAFFAKIPAGLVYLRQGQVDRRTLGLLLLGGIPAAAVGSLALGALKSQRELVLVVIGATVLLCALANLYLTFRKDFRPKVLRPVWLVLGAAFIGLEMGFSSAGAGALGTLLLLSGTRLGPKAVVGTDIWFGLGLGLVGGGLHAALGQVDPTLLLKLGLGGLLGSLTGALLAQHVAQRPFRVGLLFWLIFVGSHLVLKGVR</sequence>
<name>A0A399EW80_9DEIN</name>
<keyword evidence="2 5" id="KW-0812">Transmembrane</keyword>
<dbReference type="Proteomes" id="UP000265800">
    <property type="component" value="Unassembled WGS sequence"/>
</dbReference>
<dbReference type="OrthoDB" id="32678at2"/>
<dbReference type="InterPro" id="IPR002781">
    <property type="entry name" value="TM_pro_TauE-like"/>
</dbReference>
<comment type="subcellular location">
    <subcellularLocation>
        <location evidence="5">Cell membrane</location>
        <topology evidence="5">Multi-pass membrane protein</topology>
    </subcellularLocation>
    <subcellularLocation>
        <location evidence="1">Membrane</location>
        <topology evidence="1">Multi-pass membrane protein</topology>
    </subcellularLocation>
</comment>
<proteinExistence type="inferred from homology"/>
<dbReference type="Pfam" id="PF01925">
    <property type="entry name" value="TauE"/>
    <property type="match status" value="1"/>
</dbReference>
<comment type="similarity">
    <text evidence="5">Belongs to the 4-toluene sulfonate uptake permease (TSUP) (TC 2.A.102) family.</text>
</comment>
<reference evidence="6 7" key="1">
    <citation type="submission" date="2018-08" db="EMBL/GenBank/DDBJ databases">
        <title>Meiothermus luteus KCTC 52599 genome sequencing project.</title>
        <authorList>
            <person name="Da Costa M.S."/>
            <person name="Albuquerque L."/>
            <person name="Raposo P."/>
            <person name="Froufe H.J.C."/>
            <person name="Barroso C.S."/>
            <person name="Egas C."/>
        </authorList>
    </citation>
    <scope>NUCLEOTIDE SEQUENCE [LARGE SCALE GENOMIC DNA]</scope>
    <source>
        <strain evidence="6 7">KCTC 52599</strain>
    </source>
</reference>
<keyword evidence="4 5" id="KW-0472">Membrane</keyword>
<gene>
    <name evidence="6" type="ORF">Mlute_00492</name>
</gene>
<keyword evidence="7" id="KW-1185">Reference proteome</keyword>
<keyword evidence="3 5" id="KW-1133">Transmembrane helix</keyword>
<feature type="transmembrane region" description="Helical" evidence="5">
    <location>
        <begin position="7"/>
        <end position="32"/>
    </location>
</feature>
<evidence type="ECO:0000256" key="3">
    <source>
        <dbReference type="ARBA" id="ARBA00022989"/>
    </source>
</evidence>
<accession>A0A399EW80</accession>
<dbReference type="PANTHER" id="PTHR43701">
    <property type="entry name" value="MEMBRANE TRANSPORTER PROTEIN MJ0441-RELATED"/>
    <property type="match status" value="1"/>
</dbReference>